<protein>
    <recommendedName>
        <fullName evidence="2">VWFA domain-containing protein</fullName>
    </recommendedName>
</protein>
<dbReference type="Gene3D" id="3.40.50.410">
    <property type="entry name" value="von Willebrand factor, type A domain"/>
    <property type="match status" value="2"/>
</dbReference>
<dbReference type="InterPro" id="IPR002035">
    <property type="entry name" value="VWF_A"/>
</dbReference>
<organism evidence="3 4">
    <name type="scientific">Candidatus Raskinella chloraquaticus</name>
    <dbReference type="NCBI Taxonomy" id="1951219"/>
    <lineage>
        <taxon>Bacteria</taxon>
        <taxon>Pseudomonadati</taxon>
        <taxon>Pseudomonadota</taxon>
        <taxon>Alphaproteobacteria</taxon>
        <taxon>Hyphomicrobiales</taxon>
        <taxon>Phreatobacteraceae</taxon>
        <taxon>Candidatus Raskinella</taxon>
    </lineage>
</organism>
<dbReference type="EMBL" id="LWDL01000031">
    <property type="protein sequence ID" value="OQW49516.1"/>
    <property type="molecule type" value="Genomic_DNA"/>
</dbReference>
<dbReference type="AlphaFoldDB" id="A0A1W9HQ16"/>
<comment type="caution">
    <text evidence="3">The sequence shown here is derived from an EMBL/GenBank/DDBJ whole genome shotgun (WGS) entry which is preliminary data.</text>
</comment>
<proteinExistence type="predicted"/>
<gene>
    <name evidence="3" type="ORF">A4S15_01900</name>
</gene>
<evidence type="ECO:0000259" key="2">
    <source>
        <dbReference type="PROSITE" id="PS50234"/>
    </source>
</evidence>
<evidence type="ECO:0000313" key="4">
    <source>
        <dbReference type="Proteomes" id="UP000192872"/>
    </source>
</evidence>
<dbReference type="RefSeq" id="WP_376803889.1">
    <property type="nucleotide sequence ID" value="NZ_JAKFWN010000015.1"/>
</dbReference>
<keyword evidence="1" id="KW-0812">Transmembrane</keyword>
<name>A0A1W9HQ16_9HYPH</name>
<evidence type="ECO:0000256" key="1">
    <source>
        <dbReference type="SAM" id="Phobius"/>
    </source>
</evidence>
<accession>A0A1W9HQ16</accession>
<dbReference type="STRING" id="1827387.A4S15_01900"/>
<reference evidence="3 4" key="1">
    <citation type="journal article" date="2017" name="Water Res.">
        <title>Comammox in drinking water systems.</title>
        <authorList>
            <person name="Wang Y."/>
            <person name="Ma L."/>
            <person name="Mao Y."/>
            <person name="Jiang X."/>
            <person name="Xia Y."/>
            <person name="Yu K."/>
            <person name="Li B."/>
            <person name="Zhang T."/>
        </authorList>
    </citation>
    <scope>NUCLEOTIDE SEQUENCE [LARGE SCALE GENOMIC DNA]</scope>
    <source>
        <strain evidence="3">SG_bin8</strain>
    </source>
</reference>
<dbReference type="InterPro" id="IPR036465">
    <property type="entry name" value="vWFA_dom_sf"/>
</dbReference>
<dbReference type="Proteomes" id="UP000192872">
    <property type="component" value="Unassembled WGS sequence"/>
</dbReference>
<dbReference type="PROSITE" id="PS50234">
    <property type="entry name" value="VWFA"/>
    <property type="match status" value="1"/>
</dbReference>
<dbReference type="InterPro" id="IPR028087">
    <property type="entry name" value="Tad_N"/>
</dbReference>
<evidence type="ECO:0000313" key="3">
    <source>
        <dbReference type="EMBL" id="OQW49516.1"/>
    </source>
</evidence>
<feature type="transmembrane region" description="Helical" evidence="1">
    <location>
        <begin position="17"/>
        <end position="39"/>
    </location>
</feature>
<feature type="domain" description="VWFA" evidence="2">
    <location>
        <begin position="141"/>
        <end position="423"/>
    </location>
</feature>
<dbReference type="SMART" id="SM00327">
    <property type="entry name" value="VWA"/>
    <property type="match status" value="1"/>
</dbReference>
<keyword evidence="1" id="KW-1133">Transmembrane helix</keyword>
<dbReference type="SUPFAM" id="SSF53300">
    <property type="entry name" value="vWA-like"/>
    <property type="match status" value="1"/>
</dbReference>
<dbReference type="Pfam" id="PF13400">
    <property type="entry name" value="Tad"/>
    <property type="match status" value="1"/>
</dbReference>
<sequence>MLILSHIQRFLADRGGAIAPIFAIVVIPVLGLASAAIDYSRAATERSRLQAAVDATALSVIHLPQGTPANVVQSTAQSFFQSIYTPPYGIPVPQVVTSYANATLNVSASETLPTGIASIIGVSSVTIGARSTTLNQQSSVEIALALDNTGSMAQNGKIQSLKTAANNLLTSLQNYSRTPGDVKVSLVPFNTQVNIGTANPNANYLRYDVGVTNTSLRTYLQSVGISRNAPTPANWNGCLSDRDQSYFNYDTRSDGVSGVTNTRYVASFCHYYTTGSASPGAQIVPMRTLTTDLEAIRTGVNSMQPTGATNITMGMVMGMATLRSDNPFGTNSSSDPFTKKFLVLLTDGANTQNRFAGNGSASSSAVDDRMTLACNDAKARSVRVFTIGVLDGQSALLRDCASDSSSYFPVSDASQLNAVFQQILGQVTGIRVGS</sequence>
<keyword evidence="1" id="KW-0472">Membrane</keyword>
<dbReference type="Pfam" id="PF00092">
    <property type="entry name" value="VWA"/>
    <property type="match status" value="1"/>
</dbReference>